<feature type="compositionally biased region" description="Basic and acidic residues" evidence="1">
    <location>
        <begin position="384"/>
        <end position="398"/>
    </location>
</feature>
<dbReference type="Proteomes" id="UP000070089">
    <property type="component" value="Unassembled WGS sequence"/>
</dbReference>
<feature type="region of interest" description="Disordered" evidence="1">
    <location>
        <begin position="384"/>
        <end position="450"/>
    </location>
</feature>
<comment type="caution">
    <text evidence="2">The sequence shown here is derived from an EMBL/GenBank/DDBJ whole genome shotgun (WGS) entry which is preliminary data.</text>
</comment>
<dbReference type="OrthoDB" id="10254565at2759"/>
<evidence type="ECO:0000256" key="1">
    <source>
        <dbReference type="SAM" id="MobiDB-lite"/>
    </source>
</evidence>
<protein>
    <submittedName>
        <fullName evidence="2">Uncharacterized protein</fullName>
    </submittedName>
</protein>
<sequence>MRSPNHRGQGEKGLVSLHKTVSVTTPTCQIVHVLRQRNANAVSKVDAEKSLIQSGRLLYEKANSPINYFRRAPLFTYHTPNNAAHEGKITPYSSVLGIPEHRVSSATFRPGRKKRRLSPSSPQGSTKVPTGMLPVTCQGVNMEALEQRRKYNSARRMFNKHVHRARLESALQTMAYDPEFDAHEYLRDDITHELRIRSLEAMKHKYCNQDEIYFAEYASYHQPLINYKDTTAMERKEIHSITSNVQSFIGQCDNTQYQLRRKTDDTRLYGTGDVQSNQLKRRKQMLINMRVDQCCDNDEAAEYVAMYGIFSMLRGMDIKRTIKIPHLVNGIYNDMADLVYMRPVPAFDADSSFDAKDESESLTDENCEDSNHYISGLCSRKVSKEPSRADELRQDINHVSKASRSKSRSRRQTCSSVQSDKSQTSTGYSHPLPSGQRHPGTAGRESSPVSSKVTPFIYQVPLTQQDNRHFTSFAVTNQSLERIGGSSGDRVADYICTVLEPVAINEESVENRSSIWEISDDPIELLPSSKE</sequence>
<feature type="compositionally biased region" description="Basic residues" evidence="1">
    <location>
        <begin position="401"/>
        <end position="411"/>
    </location>
</feature>
<feature type="region of interest" description="Disordered" evidence="1">
    <location>
        <begin position="103"/>
        <end position="132"/>
    </location>
</feature>
<accession>A0A132NX27</accession>
<dbReference type="AlphaFoldDB" id="A0A132NX27"/>
<evidence type="ECO:0000313" key="2">
    <source>
        <dbReference type="EMBL" id="KWX14609.1"/>
    </source>
</evidence>
<reference evidence="2 3" key="1">
    <citation type="journal article" date="2015" name="Mol. Biochem. Parasitol.">
        <title>Identification of polymorphic genes for use in assemblage B genotyping assays through comparative genomics of multiple assemblage B Giardia duodenalis isolates.</title>
        <authorList>
            <person name="Wielinga C."/>
            <person name="Thompson R.C."/>
            <person name="Monis P."/>
            <person name="Ryan U."/>
        </authorList>
    </citation>
    <scope>NUCLEOTIDE SEQUENCE [LARGE SCALE GENOMIC DNA]</scope>
    <source>
        <strain evidence="2 3">BAH15c1</strain>
    </source>
</reference>
<dbReference type="EMBL" id="JXTI01000027">
    <property type="protein sequence ID" value="KWX14609.1"/>
    <property type="molecule type" value="Genomic_DNA"/>
</dbReference>
<dbReference type="VEuPathDB" id="GiardiaDB:QR46_1352"/>
<feature type="compositionally biased region" description="Polar residues" evidence="1">
    <location>
        <begin position="417"/>
        <end position="428"/>
    </location>
</feature>
<name>A0A132NX27_GIAIN</name>
<organism evidence="2 3">
    <name type="scientific">Giardia duodenalis assemblage B</name>
    <dbReference type="NCBI Taxonomy" id="1394984"/>
    <lineage>
        <taxon>Eukaryota</taxon>
        <taxon>Metamonada</taxon>
        <taxon>Diplomonadida</taxon>
        <taxon>Hexamitidae</taxon>
        <taxon>Giardiinae</taxon>
        <taxon>Giardia</taxon>
    </lineage>
</organism>
<feature type="compositionally biased region" description="Polar residues" evidence="1">
    <location>
        <begin position="118"/>
        <end position="128"/>
    </location>
</feature>
<proteinExistence type="predicted"/>
<evidence type="ECO:0000313" key="3">
    <source>
        <dbReference type="Proteomes" id="UP000070089"/>
    </source>
</evidence>
<gene>
    <name evidence="2" type="ORF">QR46_1352</name>
</gene>